<keyword evidence="2" id="KW-1185">Reference proteome</keyword>
<organism evidence="1 2">
    <name type="scientific">Ornithinibacillus halotolerans</name>
    <dbReference type="NCBI Taxonomy" id="1274357"/>
    <lineage>
        <taxon>Bacteria</taxon>
        <taxon>Bacillati</taxon>
        <taxon>Bacillota</taxon>
        <taxon>Bacilli</taxon>
        <taxon>Bacillales</taxon>
        <taxon>Bacillaceae</taxon>
        <taxon>Ornithinibacillus</taxon>
    </lineage>
</organism>
<reference evidence="1" key="2">
    <citation type="submission" date="2020-09" db="EMBL/GenBank/DDBJ databases">
        <authorList>
            <person name="Sun Q."/>
            <person name="Zhou Y."/>
        </authorList>
    </citation>
    <scope>NUCLEOTIDE SEQUENCE</scope>
    <source>
        <strain evidence="1">CGMCC 1.12408</strain>
    </source>
</reference>
<dbReference type="EMBL" id="BMEY01000025">
    <property type="protein sequence ID" value="GGA89639.1"/>
    <property type="molecule type" value="Genomic_DNA"/>
</dbReference>
<comment type="caution">
    <text evidence="1">The sequence shown here is derived from an EMBL/GenBank/DDBJ whole genome shotgun (WGS) entry which is preliminary data.</text>
</comment>
<evidence type="ECO:0000313" key="2">
    <source>
        <dbReference type="Proteomes" id="UP000613512"/>
    </source>
</evidence>
<reference evidence="1" key="1">
    <citation type="journal article" date="2014" name="Int. J. Syst. Evol. Microbiol.">
        <title>Complete genome sequence of Corynebacterium casei LMG S-19264T (=DSM 44701T), isolated from a smear-ripened cheese.</title>
        <authorList>
            <consortium name="US DOE Joint Genome Institute (JGI-PGF)"/>
            <person name="Walter F."/>
            <person name="Albersmeier A."/>
            <person name="Kalinowski J."/>
            <person name="Ruckert C."/>
        </authorList>
    </citation>
    <scope>NUCLEOTIDE SEQUENCE</scope>
    <source>
        <strain evidence="1">CGMCC 1.12408</strain>
    </source>
</reference>
<dbReference type="Proteomes" id="UP000613512">
    <property type="component" value="Unassembled WGS sequence"/>
</dbReference>
<dbReference type="RefSeq" id="WP_188386002.1">
    <property type="nucleotide sequence ID" value="NZ_BMEY01000025.1"/>
</dbReference>
<protein>
    <submittedName>
        <fullName evidence="1">Uncharacterized protein</fullName>
    </submittedName>
</protein>
<proteinExistence type="predicted"/>
<gene>
    <name evidence="1" type="ORF">GCM10008025_35300</name>
</gene>
<sequence length="94" mass="10994">MILAEQEYVKVERTVNSLEQVDVEHKRILTLYDDKITSKHREFPIKEVMDISYREIGGKGAGLLYLHTTHGVYSYTVKSSPKHFIHVYKQLTNK</sequence>
<name>A0A916SB60_9BACI</name>
<dbReference type="AlphaFoldDB" id="A0A916SB60"/>
<accession>A0A916SB60</accession>
<evidence type="ECO:0000313" key="1">
    <source>
        <dbReference type="EMBL" id="GGA89639.1"/>
    </source>
</evidence>